<dbReference type="AlphaFoldDB" id="A0A194R358"/>
<keyword evidence="2" id="KW-1185">Reference proteome</keyword>
<name>A0A194R358_PAPMA</name>
<organism evidence="1 2">
    <name type="scientific">Papilio machaon</name>
    <name type="common">Old World swallowtail butterfly</name>
    <dbReference type="NCBI Taxonomy" id="76193"/>
    <lineage>
        <taxon>Eukaryota</taxon>
        <taxon>Metazoa</taxon>
        <taxon>Ecdysozoa</taxon>
        <taxon>Arthropoda</taxon>
        <taxon>Hexapoda</taxon>
        <taxon>Insecta</taxon>
        <taxon>Pterygota</taxon>
        <taxon>Neoptera</taxon>
        <taxon>Endopterygota</taxon>
        <taxon>Lepidoptera</taxon>
        <taxon>Glossata</taxon>
        <taxon>Ditrysia</taxon>
        <taxon>Papilionoidea</taxon>
        <taxon>Papilionidae</taxon>
        <taxon>Papilioninae</taxon>
        <taxon>Papilio</taxon>
    </lineage>
</organism>
<sequence length="89" mass="9644">MSEDEIVAEWPARIAMRSRISRVQTKTTCSCQRIAKVAEQAPAARGALVRVPFTYISRRVHAAPPPPCPSLDSLRLLSAPLASTPPGHV</sequence>
<reference evidence="1 2" key="1">
    <citation type="journal article" date="2015" name="Nat. Commun.">
        <title>Outbred genome sequencing and CRISPR/Cas9 gene editing in butterflies.</title>
        <authorList>
            <person name="Li X."/>
            <person name="Fan D."/>
            <person name="Zhang W."/>
            <person name="Liu G."/>
            <person name="Zhang L."/>
            <person name="Zhao L."/>
            <person name="Fang X."/>
            <person name="Chen L."/>
            <person name="Dong Y."/>
            <person name="Chen Y."/>
            <person name="Ding Y."/>
            <person name="Zhao R."/>
            <person name="Feng M."/>
            <person name="Zhu Y."/>
            <person name="Feng Y."/>
            <person name="Jiang X."/>
            <person name="Zhu D."/>
            <person name="Xiang H."/>
            <person name="Feng X."/>
            <person name="Li S."/>
            <person name="Wang J."/>
            <person name="Zhang G."/>
            <person name="Kronforst M.R."/>
            <person name="Wang W."/>
        </authorList>
    </citation>
    <scope>NUCLEOTIDE SEQUENCE [LARGE SCALE GENOMIC DNA]</scope>
    <source>
        <strain evidence="1">Ya'a_city_454_Pm</strain>
        <tissue evidence="1">Whole body</tissue>
    </source>
</reference>
<dbReference type="InParanoid" id="A0A194R358"/>
<protein>
    <submittedName>
        <fullName evidence="1">Uncharacterized protein</fullName>
    </submittedName>
</protein>
<dbReference type="EMBL" id="KQ460855">
    <property type="protein sequence ID" value="KPJ11954.1"/>
    <property type="molecule type" value="Genomic_DNA"/>
</dbReference>
<dbReference type="Proteomes" id="UP000053240">
    <property type="component" value="Unassembled WGS sequence"/>
</dbReference>
<evidence type="ECO:0000313" key="2">
    <source>
        <dbReference type="Proteomes" id="UP000053240"/>
    </source>
</evidence>
<evidence type="ECO:0000313" key="1">
    <source>
        <dbReference type="EMBL" id="KPJ11954.1"/>
    </source>
</evidence>
<accession>A0A194R358</accession>
<proteinExistence type="predicted"/>
<gene>
    <name evidence="1" type="ORF">RR48_09891</name>
</gene>